<dbReference type="Proteomes" id="UP000663801">
    <property type="component" value="Unassembled WGS sequence"/>
</dbReference>
<reference evidence="3" key="1">
    <citation type="submission" date="2021-01" db="EMBL/GenBank/DDBJ databases">
        <title>KCTC 19127 draft genome.</title>
        <authorList>
            <person name="An D."/>
        </authorList>
    </citation>
    <scope>NUCLEOTIDE SEQUENCE</scope>
    <source>
        <strain evidence="3">KCTC 19127</strain>
    </source>
</reference>
<dbReference type="SUPFAM" id="SSF56601">
    <property type="entry name" value="beta-lactamase/transpeptidase-like"/>
    <property type="match status" value="1"/>
</dbReference>
<gene>
    <name evidence="3" type="ORF">JL107_17635</name>
</gene>
<dbReference type="InterPro" id="IPR001466">
    <property type="entry name" value="Beta-lactam-related"/>
</dbReference>
<dbReference type="EMBL" id="JAERWL010000016">
    <property type="protein sequence ID" value="MBM9478273.1"/>
    <property type="molecule type" value="Genomic_DNA"/>
</dbReference>
<dbReference type="AlphaFoldDB" id="A0A939C216"/>
<evidence type="ECO:0000313" key="4">
    <source>
        <dbReference type="Proteomes" id="UP000663801"/>
    </source>
</evidence>
<dbReference type="InterPro" id="IPR050491">
    <property type="entry name" value="AmpC-like"/>
</dbReference>
<dbReference type="PROSITE" id="PS51257">
    <property type="entry name" value="PROKAR_LIPOPROTEIN"/>
    <property type="match status" value="1"/>
</dbReference>
<dbReference type="PANTHER" id="PTHR46825:SF7">
    <property type="entry name" value="D-ALANYL-D-ALANINE CARBOXYPEPTIDASE"/>
    <property type="match status" value="1"/>
</dbReference>
<feature type="domain" description="Beta-lactamase-related" evidence="2">
    <location>
        <begin position="98"/>
        <end position="422"/>
    </location>
</feature>
<keyword evidence="1" id="KW-0732">Signal</keyword>
<organism evidence="3 4">
    <name type="scientific">Nakamurella flavida</name>
    <dbReference type="NCBI Taxonomy" id="363630"/>
    <lineage>
        <taxon>Bacteria</taxon>
        <taxon>Bacillati</taxon>
        <taxon>Actinomycetota</taxon>
        <taxon>Actinomycetes</taxon>
        <taxon>Nakamurellales</taxon>
        <taxon>Nakamurellaceae</taxon>
        <taxon>Nakamurella</taxon>
    </lineage>
</organism>
<keyword evidence="4" id="KW-1185">Reference proteome</keyword>
<comment type="caution">
    <text evidence="3">The sequence shown here is derived from an EMBL/GenBank/DDBJ whole genome shotgun (WGS) entry which is preliminary data.</text>
</comment>
<name>A0A939C216_9ACTN</name>
<proteinExistence type="predicted"/>
<dbReference type="PANTHER" id="PTHR46825">
    <property type="entry name" value="D-ALANYL-D-ALANINE-CARBOXYPEPTIDASE/ENDOPEPTIDASE AMPH"/>
    <property type="match status" value="1"/>
</dbReference>
<feature type="signal peptide" evidence="1">
    <location>
        <begin position="1"/>
        <end position="37"/>
    </location>
</feature>
<protein>
    <submittedName>
        <fullName evidence="3">Beta-lactamase family protein</fullName>
    </submittedName>
</protein>
<accession>A0A939C216</accession>
<dbReference type="Pfam" id="PF00144">
    <property type="entry name" value="Beta-lactamase"/>
    <property type="match status" value="1"/>
</dbReference>
<sequence length="444" mass="45365">MTIPALRTATAVRPGRRRLSAAALVAVVGLTAGCTGAAGTGRSGTGAMAAGSSTPPASSAATAAAMTSSAGTSATTATSGGSASTSVFPVDLAAAVDAAAQKAISESRAPGVIVRVSDDRGVFEKAYGTADPATGTPATVTDYFRIGSNTKTMVVTTMLLLVDQGRINLDAPIGDLLPDLPEQWRSVTARQLAEMRSGIPAYTGTQAFLTDFEADHQRAFTVEELLAYVADADLSFAPGTDFAYSNTNLLLVGMLVERASGRTVADNLQDLFDKAGLTHTSYPLEGGGFPEPHLHGFSSLTADGSRQDTSDWSLSWGRSAGAAVSTAEDLATWVRILADGSLLSPDLQRQRLAVVPIPGNPDDDGYGMGIVDAGGWIGHSGDTAGYSSQMYTRADGATLIVLAATDDAPQPGADGRVLTASAAIAEAVSAVLTPQTPFHIPEVG</sequence>
<feature type="chain" id="PRO_5036816026" evidence="1">
    <location>
        <begin position="38"/>
        <end position="444"/>
    </location>
</feature>
<dbReference type="RefSeq" id="WP_205258388.1">
    <property type="nucleotide sequence ID" value="NZ_BAAAPV010000006.1"/>
</dbReference>
<evidence type="ECO:0000256" key="1">
    <source>
        <dbReference type="SAM" id="SignalP"/>
    </source>
</evidence>
<dbReference type="InterPro" id="IPR012338">
    <property type="entry name" value="Beta-lactam/transpept-like"/>
</dbReference>
<dbReference type="Gene3D" id="3.40.710.10">
    <property type="entry name" value="DD-peptidase/beta-lactamase superfamily"/>
    <property type="match status" value="1"/>
</dbReference>
<evidence type="ECO:0000313" key="3">
    <source>
        <dbReference type="EMBL" id="MBM9478273.1"/>
    </source>
</evidence>
<evidence type="ECO:0000259" key="2">
    <source>
        <dbReference type="Pfam" id="PF00144"/>
    </source>
</evidence>